<proteinExistence type="predicted"/>
<organism evidence="1 2">
    <name type="scientific">Bacillus spongiae</name>
    <dbReference type="NCBI Taxonomy" id="2683610"/>
    <lineage>
        <taxon>Bacteria</taxon>
        <taxon>Bacillati</taxon>
        <taxon>Bacillota</taxon>
        <taxon>Bacilli</taxon>
        <taxon>Bacillales</taxon>
        <taxon>Bacillaceae</taxon>
        <taxon>Bacillus</taxon>
    </lineage>
</organism>
<evidence type="ECO:0000313" key="2">
    <source>
        <dbReference type="Proteomes" id="UP001312865"/>
    </source>
</evidence>
<dbReference type="InterPro" id="IPR034660">
    <property type="entry name" value="DinB/YfiT-like"/>
</dbReference>
<reference evidence="1 2" key="1">
    <citation type="journal article" date="2018" name="J. Microbiol.">
        <title>Bacillus spongiae sp. nov., isolated from sponge of Jeju Island.</title>
        <authorList>
            <person name="Lee G.E."/>
            <person name="Im W.T."/>
            <person name="Park J.S."/>
        </authorList>
    </citation>
    <scope>NUCLEOTIDE SEQUENCE [LARGE SCALE GENOMIC DNA]</scope>
    <source>
        <strain evidence="1 2">135PIL107-10</strain>
    </source>
</reference>
<protein>
    <submittedName>
        <fullName evidence="1">DinB family protein</fullName>
    </submittedName>
</protein>
<dbReference type="SUPFAM" id="SSF109854">
    <property type="entry name" value="DinB/YfiT-like putative metalloenzymes"/>
    <property type="match status" value="1"/>
</dbReference>
<comment type="caution">
    <text evidence="1">The sequence shown here is derived from an EMBL/GenBank/DDBJ whole genome shotgun (WGS) entry which is preliminary data.</text>
</comment>
<keyword evidence="2" id="KW-1185">Reference proteome</keyword>
<evidence type="ECO:0000313" key="1">
    <source>
        <dbReference type="EMBL" id="MEI5909468.1"/>
    </source>
</evidence>
<dbReference type="Gene3D" id="1.20.120.450">
    <property type="entry name" value="dinb family like domain"/>
    <property type="match status" value="1"/>
</dbReference>
<dbReference type="InterPro" id="IPR007061">
    <property type="entry name" value="MST-like"/>
</dbReference>
<sequence length="178" mass="20884">MMDYLVKPREGYSSTIGELITMLEHTRETTISEIAELRQSELDYLYEEDANSIGALLLHIASIEAVHQVISFEGRDFNEAELSKWKHALELGENARANIKNNSIDYYLAALSTVRERTLNLFKTKSDDWLYEERTWSNGIPHNLYYLWYHVMEDEISHRGQIRMIRRKLSTNQEALKL</sequence>
<dbReference type="Pfam" id="PF04978">
    <property type="entry name" value="MST"/>
    <property type="match status" value="1"/>
</dbReference>
<accession>A0ABU8HJ92</accession>
<dbReference type="RefSeq" id="WP_336588935.1">
    <property type="nucleotide sequence ID" value="NZ_JBBAXC010000027.1"/>
</dbReference>
<dbReference type="Proteomes" id="UP001312865">
    <property type="component" value="Unassembled WGS sequence"/>
</dbReference>
<gene>
    <name evidence="1" type="ORF">WAK64_20785</name>
</gene>
<name>A0ABU8HJ92_9BACI</name>
<dbReference type="EMBL" id="JBBAXC010000027">
    <property type="protein sequence ID" value="MEI5909468.1"/>
    <property type="molecule type" value="Genomic_DNA"/>
</dbReference>